<dbReference type="GO" id="GO:0005544">
    <property type="term" value="F:calcium-dependent phospholipid binding"/>
    <property type="evidence" value="ECO:0007669"/>
    <property type="project" value="InterPro"/>
</dbReference>
<dbReference type="InterPro" id="IPR010734">
    <property type="entry name" value="Copine_C"/>
</dbReference>
<dbReference type="CDD" id="cd04048">
    <property type="entry name" value="C2A_Copine"/>
    <property type="match status" value="1"/>
</dbReference>
<evidence type="ECO:0000256" key="1">
    <source>
        <dbReference type="ARBA" id="ARBA00009048"/>
    </source>
</evidence>
<feature type="domain" description="WW" evidence="5">
    <location>
        <begin position="17"/>
        <end position="50"/>
    </location>
</feature>
<comment type="similarity">
    <text evidence="1">Belongs to the copine family.</text>
</comment>
<keyword evidence="7" id="KW-1185">Reference proteome</keyword>
<dbReference type="SMART" id="SM00456">
    <property type="entry name" value="WW"/>
    <property type="match status" value="1"/>
</dbReference>
<feature type="region of interest" description="Disordered" evidence="3">
    <location>
        <begin position="1"/>
        <end position="21"/>
    </location>
</feature>
<dbReference type="Pfam" id="PF00397">
    <property type="entry name" value="WW"/>
    <property type="match status" value="1"/>
</dbReference>
<dbReference type="SUPFAM" id="SSF49562">
    <property type="entry name" value="C2 domain (Calcium/lipid-binding domain, CaLB)"/>
    <property type="match status" value="2"/>
</dbReference>
<evidence type="ECO:0000256" key="2">
    <source>
        <dbReference type="ARBA" id="ARBA00022737"/>
    </source>
</evidence>
<accession>A0A2V3II38</accession>
<gene>
    <name evidence="6" type="ORF">BWQ96_08536</name>
</gene>
<dbReference type="STRING" id="448386.A0A2V3II38"/>
<dbReference type="PROSITE" id="PS50020">
    <property type="entry name" value="WW_DOMAIN_2"/>
    <property type="match status" value="1"/>
</dbReference>
<dbReference type="Gene3D" id="2.20.70.10">
    <property type="match status" value="1"/>
</dbReference>
<dbReference type="CDD" id="cd00201">
    <property type="entry name" value="WW"/>
    <property type="match status" value="1"/>
</dbReference>
<dbReference type="PANTHER" id="PTHR10857">
    <property type="entry name" value="COPINE"/>
    <property type="match status" value="1"/>
</dbReference>
<dbReference type="Pfam" id="PF00168">
    <property type="entry name" value="C2"/>
    <property type="match status" value="2"/>
</dbReference>
<dbReference type="InterPro" id="IPR036020">
    <property type="entry name" value="WW_dom_sf"/>
</dbReference>
<dbReference type="PROSITE" id="PS50004">
    <property type="entry name" value="C2"/>
    <property type="match status" value="1"/>
</dbReference>
<dbReference type="CDD" id="cd04047">
    <property type="entry name" value="C2B_Copine"/>
    <property type="match status" value="1"/>
</dbReference>
<dbReference type="InterPro" id="IPR001202">
    <property type="entry name" value="WW_dom"/>
</dbReference>
<evidence type="ECO:0000256" key="3">
    <source>
        <dbReference type="SAM" id="MobiDB-lite"/>
    </source>
</evidence>
<dbReference type="InterPro" id="IPR036465">
    <property type="entry name" value="vWFA_dom_sf"/>
</dbReference>
<dbReference type="Gene3D" id="2.60.40.150">
    <property type="entry name" value="C2 domain"/>
    <property type="match status" value="2"/>
</dbReference>
<evidence type="ECO:0000313" key="6">
    <source>
        <dbReference type="EMBL" id="PXF41747.1"/>
    </source>
</evidence>
<protein>
    <submittedName>
        <fullName evidence="6">Copine-5</fullName>
    </submittedName>
</protein>
<dbReference type="SUPFAM" id="SSF53300">
    <property type="entry name" value="vWA-like"/>
    <property type="match status" value="1"/>
</dbReference>
<sequence>MSSTHPVPVPPPPALDETLPEGWTRHFDGSGRAYYHNNVSNRTTWMHPTFSQAPPPPPPPPEFPGVFPPHQMHNLLPHMSTPSPPILPHQPQHHFPNSPYQQPALAPHYSNPLGTPVPNPQTPQYHVYPTPSMPYNPGYPTPQPNNMYYPPTDPHQQPPLHMHPSTGVPPYLVSRPSIGSNSSISSGKVAHISLELSAKGLKNKDLVGRSDPVCHLLVPNKKMLAPTAGDIQWVFHAKTEVSPNNTSPSWVTRIKVPYFFEQYQPLKFHLIDVDNPKTGRGDFLGQVVTNLAELVTKGTSQLTLADRTGRPGNFGVLIVDAHDESQSTKVRVKVQFAGKKLDKKDLFGKSDPYFKIYYITNNRNSAVYKSAYIPKTLNPAWTPDSFMLHTHGEPWDQVKLRCEVFDYDRYTPHDLIGIAEFSLARLKNASSFPLINPKKVNRPRYVNSGELIVHNVDPVQMPTFTQFLLGGLRLEFIVAVDFTSSNGPVTDPQSLHYMGDPMAPSLYYQALHGIGTVLESYVPDGQFTALGFGAILPQERAASFDFALSGQDPRVIGVQGLLEAYKTALANVTLSGPTNFTPLIRNAMGLCQSQPVSQANQHFCVLLIITDGIITDMAATVDTIIDASYNTPIAIVIVGVGNANFEAMKRLDGDNERLKSNDGMRKAKHDIVQFTRFKSGQPVEELAENVLQEVPARVVDFMVDAGISPGTTV</sequence>
<organism evidence="6 7">
    <name type="scientific">Gracilariopsis chorda</name>
    <dbReference type="NCBI Taxonomy" id="448386"/>
    <lineage>
        <taxon>Eukaryota</taxon>
        <taxon>Rhodophyta</taxon>
        <taxon>Florideophyceae</taxon>
        <taxon>Rhodymeniophycidae</taxon>
        <taxon>Gracilariales</taxon>
        <taxon>Gracilariaceae</taxon>
        <taxon>Gracilariopsis</taxon>
    </lineage>
</organism>
<keyword evidence="2" id="KW-0677">Repeat</keyword>
<dbReference type="GO" id="GO:0071277">
    <property type="term" value="P:cellular response to calcium ion"/>
    <property type="evidence" value="ECO:0007669"/>
    <property type="project" value="TreeGrafter"/>
</dbReference>
<dbReference type="OrthoDB" id="5855668at2759"/>
<dbReference type="SUPFAM" id="SSF51045">
    <property type="entry name" value="WW domain"/>
    <property type="match status" value="1"/>
</dbReference>
<dbReference type="GO" id="GO:0005886">
    <property type="term" value="C:plasma membrane"/>
    <property type="evidence" value="ECO:0007669"/>
    <property type="project" value="TreeGrafter"/>
</dbReference>
<dbReference type="EMBL" id="NBIV01000198">
    <property type="protein sequence ID" value="PXF41747.1"/>
    <property type="molecule type" value="Genomic_DNA"/>
</dbReference>
<dbReference type="AlphaFoldDB" id="A0A2V3II38"/>
<evidence type="ECO:0000313" key="7">
    <source>
        <dbReference type="Proteomes" id="UP000247409"/>
    </source>
</evidence>
<reference evidence="6 7" key="1">
    <citation type="journal article" date="2018" name="Mol. Biol. Evol.">
        <title>Analysis of the draft genome of the red seaweed Gracilariopsis chorda provides insights into genome size evolution in Rhodophyta.</title>
        <authorList>
            <person name="Lee J."/>
            <person name="Yang E.C."/>
            <person name="Graf L."/>
            <person name="Yang J.H."/>
            <person name="Qiu H."/>
            <person name="Zel Zion U."/>
            <person name="Chan C.X."/>
            <person name="Stephens T.G."/>
            <person name="Weber A.P.M."/>
            <person name="Boo G.H."/>
            <person name="Boo S.M."/>
            <person name="Kim K.M."/>
            <person name="Shin Y."/>
            <person name="Jung M."/>
            <person name="Lee S.J."/>
            <person name="Yim H.S."/>
            <person name="Lee J.H."/>
            <person name="Bhattacharya D."/>
            <person name="Yoon H.S."/>
        </authorList>
    </citation>
    <scope>NUCLEOTIDE SEQUENCE [LARGE SCALE GENOMIC DNA]</scope>
    <source>
        <strain evidence="6 7">SKKU-2015</strain>
        <tissue evidence="6">Whole body</tissue>
    </source>
</reference>
<evidence type="ECO:0000259" key="4">
    <source>
        <dbReference type="PROSITE" id="PS50004"/>
    </source>
</evidence>
<evidence type="ECO:0000259" key="5">
    <source>
        <dbReference type="PROSITE" id="PS50020"/>
    </source>
</evidence>
<dbReference type="InterPro" id="IPR000008">
    <property type="entry name" value="C2_dom"/>
</dbReference>
<dbReference type="InterPro" id="IPR045052">
    <property type="entry name" value="Copine"/>
</dbReference>
<dbReference type="SMART" id="SM00239">
    <property type="entry name" value="C2"/>
    <property type="match status" value="2"/>
</dbReference>
<name>A0A2V3II38_9FLOR</name>
<dbReference type="SMART" id="SM00327">
    <property type="entry name" value="VWA"/>
    <property type="match status" value="1"/>
</dbReference>
<dbReference type="PANTHER" id="PTHR10857:SF106">
    <property type="entry name" value="C2 DOMAIN-CONTAINING PROTEIN"/>
    <property type="match status" value="1"/>
</dbReference>
<dbReference type="InterPro" id="IPR002035">
    <property type="entry name" value="VWF_A"/>
</dbReference>
<dbReference type="InterPro" id="IPR035892">
    <property type="entry name" value="C2_domain_sf"/>
</dbReference>
<dbReference type="InterPro" id="IPR037768">
    <property type="entry name" value="C2B_Copine"/>
</dbReference>
<dbReference type="Pfam" id="PF07002">
    <property type="entry name" value="Copine"/>
    <property type="match status" value="1"/>
</dbReference>
<dbReference type="Proteomes" id="UP000247409">
    <property type="component" value="Unassembled WGS sequence"/>
</dbReference>
<feature type="domain" description="C2" evidence="4">
    <location>
        <begin position="296"/>
        <end position="436"/>
    </location>
</feature>
<comment type="caution">
    <text evidence="6">The sequence shown here is derived from an EMBL/GenBank/DDBJ whole genome shotgun (WGS) entry which is preliminary data.</text>
</comment>
<proteinExistence type="inferred from homology"/>
<dbReference type="PROSITE" id="PS01159">
    <property type="entry name" value="WW_DOMAIN_1"/>
    <property type="match status" value="1"/>
</dbReference>
<feature type="region of interest" description="Disordered" evidence="3">
    <location>
        <begin position="74"/>
        <end position="132"/>
    </location>
</feature>